<name>A0A7C6EC71_UNCW3</name>
<protein>
    <recommendedName>
        <fullName evidence="2">DUF2279 domain-containing protein</fullName>
    </recommendedName>
</protein>
<dbReference type="EMBL" id="DTLI01000167">
    <property type="protein sequence ID" value="HHS52596.1"/>
    <property type="molecule type" value="Genomic_DNA"/>
</dbReference>
<evidence type="ECO:0008006" key="2">
    <source>
        <dbReference type="Google" id="ProtNLM"/>
    </source>
</evidence>
<evidence type="ECO:0000313" key="1">
    <source>
        <dbReference type="EMBL" id="HHS52596.1"/>
    </source>
</evidence>
<dbReference type="PANTHER" id="PTHR35462:SF2">
    <property type="entry name" value="TRANSMEMBRANE PROTEIN"/>
    <property type="match status" value="1"/>
</dbReference>
<organism evidence="1">
    <name type="scientific">candidate division WOR-3 bacterium</name>
    <dbReference type="NCBI Taxonomy" id="2052148"/>
    <lineage>
        <taxon>Bacteria</taxon>
        <taxon>Bacteria division WOR-3</taxon>
    </lineage>
</organism>
<dbReference type="AlphaFoldDB" id="A0A7C6EC71"/>
<proteinExistence type="predicted"/>
<accession>A0A7C6EC71</accession>
<reference evidence="1" key="1">
    <citation type="journal article" date="2020" name="mSystems">
        <title>Genome- and Community-Level Interaction Insights into Carbon Utilization and Element Cycling Functions of Hydrothermarchaeota in Hydrothermal Sediment.</title>
        <authorList>
            <person name="Zhou Z."/>
            <person name="Liu Y."/>
            <person name="Xu W."/>
            <person name="Pan J."/>
            <person name="Luo Z.H."/>
            <person name="Li M."/>
        </authorList>
    </citation>
    <scope>NUCLEOTIDE SEQUENCE [LARGE SCALE GENOMIC DNA]</scope>
    <source>
        <strain evidence="1">SpSt-876</strain>
    </source>
</reference>
<sequence>MVFLVLLWTFSTADGFQLKENTFLTNPNATSNLNQTPSVDRIRFRQSAFGGKDTIKMIPDKWFALDKVYHFLVSFSLVGSGYHLLANRIGMKESYATSASIGGTLALGISKEIFDNSRPDDRFSYRDLIYDILGITIGYFVFIH</sequence>
<gene>
    <name evidence="1" type="ORF">ENW73_07010</name>
</gene>
<dbReference type="PANTHER" id="PTHR35462">
    <property type="match status" value="1"/>
</dbReference>
<comment type="caution">
    <text evidence="1">The sequence shown here is derived from an EMBL/GenBank/DDBJ whole genome shotgun (WGS) entry which is preliminary data.</text>
</comment>